<dbReference type="AlphaFoldDB" id="A0A2S7DWM3"/>
<dbReference type="Gene3D" id="3.40.50.150">
    <property type="entry name" value="Vaccinia Virus protein VP39"/>
    <property type="match status" value="1"/>
</dbReference>
<dbReference type="Pfam" id="PF00145">
    <property type="entry name" value="DNA_methylase"/>
    <property type="match status" value="1"/>
</dbReference>
<dbReference type="PRINTS" id="PR00105">
    <property type="entry name" value="C5METTRFRASE"/>
</dbReference>
<organism evidence="9 10">
    <name type="scientific">Xanthomonas cucurbitae</name>
    <dbReference type="NCBI Taxonomy" id="56453"/>
    <lineage>
        <taxon>Bacteria</taxon>
        <taxon>Pseudomonadati</taxon>
        <taxon>Pseudomonadota</taxon>
        <taxon>Gammaproteobacteria</taxon>
        <taxon>Lysobacterales</taxon>
        <taxon>Lysobacteraceae</taxon>
        <taxon>Xanthomonas</taxon>
    </lineage>
</organism>
<dbReference type="RefSeq" id="WP_104602159.1">
    <property type="nucleotide sequence ID" value="NZ_CP082217.1"/>
</dbReference>
<dbReference type="InterPro" id="IPR050390">
    <property type="entry name" value="C5-Methyltransferase"/>
</dbReference>
<keyword evidence="4 7" id="KW-0949">S-adenosyl-L-methionine</keyword>
<evidence type="ECO:0000256" key="1">
    <source>
        <dbReference type="ARBA" id="ARBA00011975"/>
    </source>
</evidence>
<evidence type="ECO:0000256" key="4">
    <source>
        <dbReference type="ARBA" id="ARBA00022691"/>
    </source>
</evidence>
<accession>A0A2S7DWM3</accession>
<reference evidence="9 10" key="1">
    <citation type="submission" date="2016-08" db="EMBL/GenBank/DDBJ databases">
        <authorList>
            <person name="Seilhamer J.J."/>
        </authorList>
    </citation>
    <scope>NUCLEOTIDE SEQUENCE [LARGE SCALE GENOMIC DNA]</scope>
    <source>
        <strain evidence="9 10">CFBP2542</strain>
    </source>
</reference>
<sequence>MPIRPNGFERLSMKAVSLFTGAGGMDVGFRNAGFEVAWANDFDKDACETYRLNHGDHIHHGSIDDLMPELKALGRDGDVACLFGGPPCQGFSVAGKMDAHDPRSKLVWSYMEAVKLIRPAAFVMENVKSLATLEKFSAVREGLFKEANKLGYNVELVVLNSKDFGIPQGRERMFLVGFRDRPNRFRDLIDDHRRSAPKLRDVLLGVGKIGSPTNNRICRAKVTAAASPVMRRSPYAGMLFNGQGRPLNLDGHASTLPASMGGNRTPIIDDAALYGNETPWVEDYHAHLMDGGDPIDWQTVPERLRRLTVDEAIAIQTFPRDYRFAGPQSSVFKQIGNAVPCLLAEAVASVVFELLSESPSATKKRRRTSDELELEIA</sequence>
<proteinExistence type="inferred from homology"/>
<dbReference type="PANTHER" id="PTHR10629:SF52">
    <property type="entry name" value="DNA (CYTOSINE-5)-METHYLTRANSFERASE 1"/>
    <property type="match status" value="1"/>
</dbReference>
<dbReference type="SUPFAM" id="SSF53335">
    <property type="entry name" value="S-adenosyl-L-methionine-dependent methyltransferases"/>
    <property type="match status" value="1"/>
</dbReference>
<evidence type="ECO:0000256" key="8">
    <source>
        <dbReference type="RuleBase" id="RU000416"/>
    </source>
</evidence>
<evidence type="ECO:0000256" key="5">
    <source>
        <dbReference type="ARBA" id="ARBA00022747"/>
    </source>
</evidence>
<evidence type="ECO:0000256" key="6">
    <source>
        <dbReference type="ARBA" id="ARBA00047422"/>
    </source>
</evidence>
<keyword evidence="2 7" id="KW-0489">Methyltransferase</keyword>
<evidence type="ECO:0000313" key="9">
    <source>
        <dbReference type="EMBL" id="PPU78227.1"/>
    </source>
</evidence>
<dbReference type="PANTHER" id="PTHR10629">
    <property type="entry name" value="CYTOSINE-SPECIFIC METHYLTRANSFERASE"/>
    <property type="match status" value="1"/>
</dbReference>
<dbReference type="GO" id="GO:0003886">
    <property type="term" value="F:DNA (cytosine-5-)-methyltransferase activity"/>
    <property type="evidence" value="ECO:0007669"/>
    <property type="project" value="UniProtKB-EC"/>
</dbReference>
<dbReference type="InterPro" id="IPR029063">
    <property type="entry name" value="SAM-dependent_MTases_sf"/>
</dbReference>
<dbReference type="InterPro" id="IPR001525">
    <property type="entry name" value="C5_MeTfrase"/>
</dbReference>
<feature type="active site" evidence="7">
    <location>
        <position position="88"/>
    </location>
</feature>
<dbReference type="EC" id="2.1.1.37" evidence="1"/>
<keyword evidence="5" id="KW-0680">Restriction system</keyword>
<protein>
    <recommendedName>
        <fullName evidence="1">DNA (cytosine-5-)-methyltransferase</fullName>
        <ecNumber evidence="1">2.1.1.37</ecNumber>
    </recommendedName>
</protein>
<dbReference type="GO" id="GO:0032259">
    <property type="term" value="P:methylation"/>
    <property type="evidence" value="ECO:0007669"/>
    <property type="project" value="UniProtKB-KW"/>
</dbReference>
<comment type="similarity">
    <text evidence="7 8">Belongs to the class I-like SAM-binding methyltransferase superfamily. C5-methyltransferase family.</text>
</comment>
<comment type="catalytic activity">
    <reaction evidence="6">
        <text>a 2'-deoxycytidine in DNA + S-adenosyl-L-methionine = a 5-methyl-2'-deoxycytidine in DNA + S-adenosyl-L-homocysteine + H(+)</text>
        <dbReference type="Rhea" id="RHEA:13681"/>
        <dbReference type="Rhea" id="RHEA-COMP:11369"/>
        <dbReference type="Rhea" id="RHEA-COMP:11370"/>
        <dbReference type="ChEBI" id="CHEBI:15378"/>
        <dbReference type="ChEBI" id="CHEBI:57856"/>
        <dbReference type="ChEBI" id="CHEBI:59789"/>
        <dbReference type="ChEBI" id="CHEBI:85452"/>
        <dbReference type="ChEBI" id="CHEBI:85454"/>
        <dbReference type="EC" id="2.1.1.37"/>
    </reaction>
</comment>
<dbReference type="Proteomes" id="UP000239561">
    <property type="component" value="Unassembled WGS sequence"/>
</dbReference>
<dbReference type="Gene3D" id="3.90.120.10">
    <property type="entry name" value="DNA Methylase, subunit A, domain 2"/>
    <property type="match status" value="1"/>
</dbReference>
<evidence type="ECO:0000256" key="7">
    <source>
        <dbReference type="PROSITE-ProRule" id="PRU01016"/>
    </source>
</evidence>
<evidence type="ECO:0000313" key="10">
    <source>
        <dbReference type="Proteomes" id="UP000239561"/>
    </source>
</evidence>
<dbReference type="GO" id="GO:0044027">
    <property type="term" value="P:negative regulation of gene expression via chromosomal CpG island methylation"/>
    <property type="evidence" value="ECO:0007669"/>
    <property type="project" value="TreeGrafter"/>
</dbReference>
<gene>
    <name evidence="9" type="ORF">XcuCFBP2542_03110</name>
</gene>
<dbReference type="NCBIfam" id="TIGR00675">
    <property type="entry name" value="dcm"/>
    <property type="match status" value="1"/>
</dbReference>
<dbReference type="EMBL" id="MDED01000003">
    <property type="protein sequence ID" value="PPU78227.1"/>
    <property type="molecule type" value="Genomic_DNA"/>
</dbReference>
<keyword evidence="3 7" id="KW-0808">Transferase</keyword>
<dbReference type="PROSITE" id="PS51679">
    <property type="entry name" value="SAM_MT_C5"/>
    <property type="match status" value="1"/>
</dbReference>
<evidence type="ECO:0000256" key="2">
    <source>
        <dbReference type="ARBA" id="ARBA00022603"/>
    </source>
</evidence>
<comment type="caution">
    <text evidence="9">The sequence shown here is derived from an EMBL/GenBank/DDBJ whole genome shotgun (WGS) entry which is preliminary data.</text>
</comment>
<evidence type="ECO:0000256" key="3">
    <source>
        <dbReference type="ARBA" id="ARBA00022679"/>
    </source>
</evidence>
<dbReference type="GO" id="GO:0009307">
    <property type="term" value="P:DNA restriction-modification system"/>
    <property type="evidence" value="ECO:0007669"/>
    <property type="project" value="UniProtKB-KW"/>
</dbReference>
<name>A0A2S7DWM3_9XANT</name>
<dbReference type="GO" id="GO:0003677">
    <property type="term" value="F:DNA binding"/>
    <property type="evidence" value="ECO:0007669"/>
    <property type="project" value="TreeGrafter"/>
</dbReference>